<name>A0A963Z6U8_9PROT</name>
<comment type="caution">
    <text evidence="1">The sequence shown here is derived from an EMBL/GenBank/DDBJ whole genome shotgun (WGS) entry which is preliminary data.</text>
</comment>
<accession>A0A963Z6U8</accession>
<dbReference type="Proteomes" id="UP000721844">
    <property type="component" value="Unassembled WGS sequence"/>
</dbReference>
<gene>
    <name evidence="1" type="ORF">ACELLULO517_26865</name>
</gene>
<evidence type="ECO:0000313" key="1">
    <source>
        <dbReference type="EMBL" id="MCB8883897.1"/>
    </source>
</evidence>
<evidence type="ECO:0000313" key="2">
    <source>
        <dbReference type="Proteomes" id="UP000721844"/>
    </source>
</evidence>
<dbReference type="EMBL" id="JAESVA010000018">
    <property type="protein sequence ID" value="MCB8883897.1"/>
    <property type="molecule type" value="Genomic_DNA"/>
</dbReference>
<reference evidence="1 2" key="1">
    <citation type="journal article" date="2021" name="Microorganisms">
        <title>Acidisoma silvae sp. nov. and Acidisomacellulosilytica sp. nov., Two Acidophilic Bacteria Isolated from Decaying Wood, Hydrolyzing Cellulose and Producing Poly-3-hydroxybutyrate.</title>
        <authorList>
            <person name="Mieszkin S."/>
            <person name="Pouder E."/>
            <person name="Uroz S."/>
            <person name="Simon-Colin C."/>
            <person name="Alain K."/>
        </authorList>
    </citation>
    <scope>NUCLEOTIDE SEQUENCE [LARGE SCALE GENOMIC DNA]</scope>
    <source>
        <strain evidence="1 2">HW T5.17</strain>
    </source>
</reference>
<proteinExistence type="predicted"/>
<organism evidence="1 2">
    <name type="scientific">Acidisoma cellulosilyticum</name>
    <dbReference type="NCBI Taxonomy" id="2802395"/>
    <lineage>
        <taxon>Bacteria</taxon>
        <taxon>Pseudomonadati</taxon>
        <taxon>Pseudomonadota</taxon>
        <taxon>Alphaproteobacteria</taxon>
        <taxon>Acetobacterales</taxon>
        <taxon>Acidocellaceae</taxon>
        <taxon>Acidisoma</taxon>
    </lineage>
</organism>
<dbReference type="RefSeq" id="WP_227310639.1">
    <property type="nucleotide sequence ID" value="NZ_JAESVA010000018.1"/>
</dbReference>
<protein>
    <submittedName>
        <fullName evidence="1">Uncharacterized protein</fullName>
    </submittedName>
</protein>
<keyword evidence="2" id="KW-1185">Reference proteome</keyword>
<dbReference type="AlphaFoldDB" id="A0A963Z6U8"/>
<sequence>MKQPVSLPPASPAPTFTTGERALIRQAFGLHFGQYPRVADGIFLRVWRGGLEAGQPKLPPAVKSMVERQLLEIRPMAPWPRAFFTKSGLAALRALAADSRHLDPKAYGHIAREMAEGGEG</sequence>